<evidence type="ECO:0000313" key="1">
    <source>
        <dbReference type="EMBL" id="TKW12549.1"/>
    </source>
</evidence>
<organism evidence="1 2">
    <name type="scientific">Setaria viridis</name>
    <name type="common">Green bristlegrass</name>
    <name type="synonym">Setaria italica subsp. viridis</name>
    <dbReference type="NCBI Taxonomy" id="4556"/>
    <lineage>
        <taxon>Eukaryota</taxon>
        <taxon>Viridiplantae</taxon>
        <taxon>Streptophyta</taxon>
        <taxon>Embryophyta</taxon>
        <taxon>Tracheophyta</taxon>
        <taxon>Spermatophyta</taxon>
        <taxon>Magnoliopsida</taxon>
        <taxon>Liliopsida</taxon>
        <taxon>Poales</taxon>
        <taxon>Poaceae</taxon>
        <taxon>PACMAD clade</taxon>
        <taxon>Panicoideae</taxon>
        <taxon>Panicodae</taxon>
        <taxon>Paniceae</taxon>
        <taxon>Cenchrinae</taxon>
        <taxon>Setaria</taxon>
    </lineage>
</organism>
<dbReference type="PANTHER" id="PTHR45181:SF14">
    <property type="entry name" value="TETRATRICOPEPTIDE REPEAT (TPR)-LIKE SUPERFAMILY PROTEIN"/>
    <property type="match status" value="1"/>
</dbReference>
<proteinExistence type="predicted"/>
<evidence type="ECO:0000313" key="2">
    <source>
        <dbReference type="Proteomes" id="UP000298652"/>
    </source>
</evidence>
<dbReference type="Gramene" id="TKW12549">
    <property type="protein sequence ID" value="TKW12549"/>
    <property type="gene ID" value="SEVIR_5G042900v2"/>
</dbReference>
<protein>
    <submittedName>
        <fullName evidence="1">Uncharacterized protein</fullName>
    </submittedName>
</protein>
<gene>
    <name evidence="1" type="ORF">SEVIR_5G042900v2</name>
</gene>
<dbReference type="PANTHER" id="PTHR45181">
    <property type="entry name" value="HEAT SHOCK PROTEIN DNAJ WITH TETRATRICOPEPTIDE REPEAT-CONTAINING PROTEIN"/>
    <property type="match status" value="1"/>
</dbReference>
<accession>A0A4U6UFQ8</accession>
<dbReference type="EMBL" id="CM016556">
    <property type="protein sequence ID" value="TKW12549.1"/>
    <property type="molecule type" value="Genomic_DNA"/>
</dbReference>
<dbReference type="AlphaFoldDB" id="A0A4U6UFQ8"/>
<dbReference type="Proteomes" id="UP000298652">
    <property type="component" value="Chromosome 5"/>
</dbReference>
<keyword evidence="2" id="KW-1185">Reference proteome</keyword>
<reference evidence="1" key="1">
    <citation type="submission" date="2019-03" db="EMBL/GenBank/DDBJ databases">
        <title>WGS assembly of Setaria viridis.</title>
        <authorList>
            <person name="Huang P."/>
            <person name="Jenkins J."/>
            <person name="Grimwood J."/>
            <person name="Barry K."/>
            <person name="Healey A."/>
            <person name="Mamidi S."/>
            <person name="Sreedasyam A."/>
            <person name="Shu S."/>
            <person name="Feldman M."/>
            <person name="Wu J."/>
            <person name="Yu Y."/>
            <person name="Chen C."/>
            <person name="Johnson J."/>
            <person name="Rokhsar D."/>
            <person name="Baxter I."/>
            <person name="Schmutz J."/>
            <person name="Brutnell T."/>
            <person name="Kellogg E."/>
        </authorList>
    </citation>
    <scope>NUCLEOTIDE SEQUENCE [LARGE SCALE GENOMIC DNA]</scope>
</reference>
<name>A0A4U6UFQ8_SETVI</name>
<sequence>MGIVWTGQRGAIDVRLEAKFAAHRLEGGGPLGVAGHLHCQGRGDVGLHGDSGVGVHHGKRRRGAWTKSPPPLAAVLSPVEERDPRLVAGMVPTPMERRVPKLEGLATSRDIGAVREGEEGRVTGVVASRWVVDATRWTHGAVVMPQAGKFLVRSENISDAIWREITNEICRDADYLFKIIGKAYSMLSDPTIVSITEA</sequence>